<sequence length="120" mass="13556">MNRENIFEFGKKTLLAGGLAILAHGAVLAESIVEGQQYNQKLQGIGVDKFENTNLYLIRHNTSKTEDLSLEELLRKALNDIRRENSDCKLYTLLPITIPDQSPEESFYMVATDCYSTSNQ</sequence>
<evidence type="ECO:0000313" key="1">
    <source>
        <dbReference type="EMBL" id="KKQ73948.1"/>
    </source>
</evidence>
<accession>A0A0G0K2K3</accession>
<protein>
    <submittedName>
        <fullName evidence="1">Uncharacterized protein</fullName>
    </submittedName>
</protein>
<dbReference type="AlphaFoldDB" id="A0A0G0K2K3"/>
<organism evidence="1 2">
    <name type="scientific">Candidatus Woesebacteria bacterium GW2011_GWB1_38_5b</name>
    <dbReference type="NCBI Taxonomy" id="1618569"/>
    <lineage>
        <taxon>Bacteria</taxon>
        <taxon>Candidatus Woeseibacteriota</taxon>
    </lineage>
</organism>
<comment type="caution">
    <text evidence="1">The sequence shown here is derived from an EMBL/GenBank/DDBJ whole genome shotgun (WGS) entry which is preliminary data.</text>
</comment>
<gene>
    <name evidence="1" type="ORF">US96_C0046G0003</name>
</gene>
<evidence type="ECO:0000313" key="2">
    <source>
        <dbReference type="Proteomes" id="UP000034181"/>
    </source>
</evidence>
<dbReference type="Proteomes" id="UP000034181">
    <property type="component" value="Unassembled WGS sequence"/>
</dbReference>
<reference evidence="1 2" key="1">
    <citation type="journal article" date="2015" name="Nature">
        <title>rRNA introns, odd ribosomes, and small enigmatic genomes across a large radiation of phyla.</title>
        <authorList>
            <person name="Brown C.T."/>
            <person name="Hug L.A."/>
            <person name="Thomas B.C."/>
            <person name="Sharon I."/>
            <person name="Castelle C.J."/>
            <person name="Singh A."/>
            <person name="Wilkins M.J."/>
            <person name="Williams K.H."/>
            <person name="Banfield J.F."/>
        </authorList>
    </citation>
    <scope>NUCLEOTIDE SEQUENCE [LARGE SCALE GENOMIC DNA]</scope>
</reference>
<name>A0A0G0K2K3_9BACT</name>
<proteinExistence type="predicted"/>
<dbReference type="EMBL" id="LBUZ01000046">
    <property type="protein sequence ID" value="KKQ73948.1"/>
    <property type="molecule type" value="Genomic_DNA"/>
</dbReference>